<dbReference type="STRING" id="398767.Glov_1473"/>
<organism evidence="2 3">
    <name type="scientific">Trichlorobacter lovleyi (strain ATCC BAA-1151 / DSM 17278 / SZ)</name>
    <name type="common">Geobacter lovleyi</name>
    <dbReference type="NCBI Taxonomy" id="398767"/>
    <lineage>
        <taxon>Bacteria</taxon>
        <taxon>Pseudomonadati</taxon>
        <taxon>Thermodesulfobacteriota</taxon>
        <taxon>Desulfuromonadia</taxon>
        <taxon>Geobacterales</taxon>
        <taxon>Geobacteraceae</taxon>
        <taxon>Trichlorobacter</taxon>
    </lineage>
</organism>
<dbReference type="RefSeq" id="WP_012469534.1">
    <property type="nucleotide sequence ID" value="NC_010814.1"/>
</dbReference>
<dbReference type="Proteomes" id="UP000002420">
    <property type="component" value="Chromosome"/>
</dbReference>
<sequence>MRPSTGFILLIATGTAVLLLMGIHSHSSRTARNAELQERAQLVRRLRLTDLCLFTEARYTRHPAMADLHAPFQDHPTALEHFPSGSLVTPPATLQRSYAPRP</sequence>
<name>B3E8S4_TRIL1</name>
<dbReference type="AlphaFoldDB" id="B3E8S4"/>
<evidence type="ECO:0000313" key="3">
    <source>
        <dbReference type="Proteomes" id="UP000002420"/>
    </source>
</evidence>
<proteinExistence type="predicted"/>
<dbReference type="eggNOG" id="ENOG503308B">
    <property type="taxonomic scope" value="Bacteria"/>
</dbReference>
<evidence type="ECO:0000256" key="1">
    <source>
        <dbReference type="SAM" id="MobiDB-lite"/>
    </source>
</evidence>
<reference evidence="2 3" key="1">
    <citation type="submission" date="2008-05" db="EMBL/GenBank/DDBJ databases">
        <title>Complete sequence of chromosome of Geobacter lovleyi SZ.</title>
        <authorList>
            <consortium name="US DOE Joint Genome Institute"/>
            <person name="Lucas S."/>
            <person name="Copeland A."/>
            <person name="Lapidus A."/>
            <person name="Glavina del Rio T."/>
            <person name="Dalin E."/>
            <person name="Tice H."/>
            <person name="Bruce D."/>
            <person name="Goodwin L."/>
            <person name="Pitluck S."/>
            <person name="Chertkov O."/>
            <person name="Meincke L."/>
            <person name="Brettin T."/>
            <person name="Detter J.C."/>
            <person name="Han C."/>
            <person name="Tapia R."/>
            <person name="Kuske C.R."/>
            <person name="Schmutz J."/>
            <person name="Larimer F."/>
            <person name="Land M."/>
            <person name="Hauser L."/>
            <person name="Kyrpides N."/>
            <person name="Mikhailova N."/>
            <person name="Sung Y."/>
            <person name="Fletcher K.E."/>
            <person name="Ritalahti K.M."/>
            <person name="Loeffler F.E."/>
            <person name="Richardson P."/>
        </authorList>
    </citation>
    <scope>NUCLEOTIDE SEQUENCE [LARGE SCALE GENOMIC DNA]</scope>
    <source>
        <strain evidence="3">ATCC BAA-1151 / DSM 17278 / SZ</strain>
    </source>
</reference>
<dbReference type="HOGENOM" id="CLU_172324_0_0_7"/>
<evidence type="ECO:0000313" key="2">
    <source>
        <dbReference type="EMBL" id="ACD95192.1"/>
    </source>
</evidence>
<protein>
    <submittedName>
        <fullName evidence="2">Uncharacterized protein</fullName>
    </submittedName>
</protein>
<dbReference type="EMBL" id="CP001089">
    <property type="protein sequence ID" value="ACD95192.1"/>
    <property type="molecule type" value="Genomic_DNA"/>
</dbReference>
<accession>B3E8S4</accession>
<keyword evidence="3" id="KW-1185">Reference proteome</keyword>
<dbReference type="OrthoDB" id="8527335at2"/>
<feature type="region of interest" description="Disordered" evidence="1">
    <location>
        <begin position="80"/>
        <end position="102"/>
    </location>
</feature>
<gene>
    <name evidence="2" type="ordered locus">Glov_1473</name>
</gene>
<dbReference type="KEGG" id="glo:Glov_1473"/>